<comment type="caution">
    <text evidence="7">The sequence shown here is derived from an EMBL/GenBank/DDBJ whole genome shotgun (WGS) entry which is preliminary data.</text>
</comment>
<dbReference type="Proteomes" id="UP001157109">
    <property type="component" value="Unassembled WGS sequence"/>
</dbReference>
<reference evidence="8" key="1">
    <citation type="journal article" date="2019" name="Int. J. Syst. Evol. Microbiol.">
        <title>The Global Catalogue of Microorganisms (GCM) 10K type strain sequencing project: providing services to taxonomists for standard genome sequencing and annotation.</title>
        <authorList>
            <consortium name="The Broad Institute Genomics Platform"/>
            <consortium name="The Broad Institute Genome Sequencing Center for Infectious Disease"/>
            <person name="Wu L."/>
            <person name="Ma J."/>
        </authorList>
    </citation>
    <scope>NUCLEOTIDE SEQUENCE [LARGE SCALE GENOMIC DNA]</scope>
    <source>
        <strain evidence="8">NBRC 105830</strain>
    </source>
</reference>
<comment type="similarity">
    <text evidence="2">Belongs to the RmuC family.</text>
</comment>
<feature type="coiled-coil region" evidence="5">
    <location>
        <begin position="38"/>
        <end position="89"/>
    </location>
</feature>
<dbReference type="InterPro" id="IPR003798">
    <property type="entry name" value="DNA_recombination_RmuC"/>
</dbReference>
<accession>A0ABQ6HIR1</accession>
<dbReference type="RefSeq" id="WP_241443889.1">
    <property type="nucleotide sequence ID" value="NZ_BSUJ01000001.1"/>
</dbReference>
<evidence type="ECO:0000256" key="1">
    <source>
        <dbReference type="ARBA" id="ARBA00003416"/>
    </source>
</evidence>
<dbReference type="Pfam" id="PF02646">
    <property type="entry name" value="RmuC"/>
    <property type="match status" value="1"/>
</dbReference>
<feature type="region of interest" description="Disordered" evidence="6">
    <location>
        <begin position="394"/>
        <end position="418"/>
    </location>
</feature>
<protein>
    <recommendedName>
        <fullName evidence="9">DNA recombination protein RmuC</fullName>
    </recommendedName>
</protein>
<keyword evidence="4" id="KW-0233">DNA recombination</keyword>
<keyword evidence="3 5" id="KW-0175">Coiled coil</keyword>
<keyword evidence="8" id="KW-1185">Reference proteome</keyword>
<gene>
    <name evidence="7" type="ORF">GCM10025862_03910</name>
</gene>
<sequence>MAPSTGTLVLVALVALVALLVGAALAFVTARAMGAAQVAALTTERDLLRERCVDLEAALGDDQQTAATLAPLRDALQRVERQVGALERDRQQQFGSLGTQLEHVGAATAALRDQTASLAGALQSSTVRGTWGESHLRRLLEHAGLVARCDFDEQVRAVSSHGAQVRPDAVVRLPGDRVLVIDAKAPMTAFLAAHAEGLSSDQQGAQLRAHSRHLRGHVDTLAGKAYWSAFAQTPELVVCFVPSDAVLVSALDHDPALFDDALAKKVVLTSPATLLALLRTVAFTWQQDALTTHATQLLALGSDLYSRLGTMAGHATRLGGQLTRSVESYNAFVGALESRVLVTARRMHELGLVAEAAPEVSPVDPAPRPLTAVELIEALDADVDHRPAIVDHAADHAPEQLTDRDAGDPPVVRRSAHG</sequence>
<name>A0ABQ6HIR1_9MICO</name>
<evidence type="ECO:0000313" key="8">
    <source>
        <dbReference type="Proteomes" id="UP001157109"/>
    </source>
</evidence>
<evidence type="ECO:0000256" key="5">
    <source>
        <dbReference type="SAM" id="Coils"/>
    </source>
</evidence>
<evidence type="ECO:0000256" key="6">
    <source>
        <dbReference type="SAM" id="MobiDB-lite"/>
    </source>
</evidence>
<dbReference type="PANTHER" id="PTHR30563">
    <property type="entry name" value="DNA RECOMBINATION PROTEIN RMUC"/>
    <property type="match status" value="1"/>
</dbReference>
<proteinExistence type="inferred from homology"/>
<evidence type="ECO:0000313" key="7">
    <source>
        <dbReference type="EMBL" id="GMA18370.1"/>
    </source>
</evidence>
<evidence type="ECO:0000256" key="2">
    <source>
        <dbReference type="ARBA" id="ARBA00009840"/>
    </source>
</evidence>
<dbReference type="PANTHER" id="PTHR30563:SF0">
    <property type="entry name" value="DNA RECOMBINATION PROTEIN RMUC"/>
    <property type="match status" value="1"/>
</dbReference>
<organism evidence="7 8">
    <name type="scientific">Arsenicicoccus piscis</name>
    <dbReference type="NCBI Taxonomy" id="673954"/>
    <lineage>
        <taxon>Bacteria</taxon>
        <taxon>Bacillati</taxon>
        <taxon>Actinomycetota</taxon>
        <taxon>Actinomycetes</taxon>
        <taxon>Micrococcales</taxon>
        <taxon>Intrasporangiaceae</taxon>
        <taxon>Arsenicicoccus</taxon>
    </lineage>
</organism>
<dbReference type="EMBL" id="BSUJ01000001">
    <property type="protein sequence ID" value="GMA18370.1"/>
    <property type="molecule type" value="Genomic_DNA"/>
</dbReference>
<evidence type="ECO:0008006" key="9">
    <source>
        <dbReference type="Google" id="ProtNLM"/>
    </source>
</evidence>
<feature type="compositionally biased region" description="Basic and acidic residues" evidence="6">
    <location>
        <begin position="394"/>
        <end position="407"/>
    </location>
</feature>
<evidence type="ECO:0000256" key="4">
    <source>
        <dbReference type="ARBA" id="ARBA00023172"/>
    </source>
</evidence>
<comment type="function">
    <text evidence="1">Involved in DNA recombination.</text>
</comment>
<evidence type="ECO:0000256" key="3">
    <source>
        <dbReference type="ARBA" id="ARBA00023054"/>
    </source>
</evidence>